<dbReference type="InterPro" id="IPR014971">
    <property type="entry name" value="KGK"/>
</dbReference>
<proteinExistence type="predicted"/>
<name>A0ABV4WZE9_9CYAN</name>
<evidence type="ECO:0000256" key="1">
    <source>
        <dbReference type="SAM" id="MobiDB-lite"/>
    </source>
</evidence>
<keyword evidence="3" id="KW-1185">Reference proteome</keyword>
<feature type="compositionally biased region" description="Basic and acidic residues" evidence="1">
    <location>
        <begin position="90"/>
        <end position="101"/>
    </location>
</feature>
<dbReference type="Pfam" id="PF08872">
    <property type="entry name" value="KGK"/>
    <property type="match status" value="1"/>
</dbReference>
<sequence length="101" mass="11620">MENKFEPLDLENDIVSGITEKILGGRRTFTAEDLLKSLKEYLSTEGYKGFFENGIDCKILKPGKNWQKGKIRITLEFCPDEQTQPPSPLDDLRKQLKETEN</sequence>
<comment type="caution">
    <text evidence="2">The sequence shown here is derived from an EMBL/GenBank/DDBJ whole genome shotgun (WGS) entry which is preliminary data.</text>
</comment>
<accession>A0ABV4WZE9</accession>
<feature type="region of interest" description="Disordered" evidence="1">
    <location>
        <begin position="78"/>
        <end position="101"/>
    </location>
</feature>
<dbReference type="Proteomes" id="UP001576774">
    <property type="component" value="Unassembled WGS sequence"/>
</dbReference>
<organism evidence="2 3">
    <name type="scientific">Floridaenema aerugineum BLCC-F46</name>
    <dbReference type="NCBI Taxonomy" id="3153654"/>
    <lineage>
        <taxon>Bacteria</taxon>
        <taxon>Bacillati</taxon>
        <taxon>Cyanobacteriota</taxon>
        <taxon>Cyanophyceae</taxon>
        <taxon>Oscillatoriophycideae</taxon>
        <taxon>Aerosakkonematales</taxon>
        <taxon>Aerosakkonemataceae</taxon>
        <taxon>Floridanema</taxon>
        <taxon>Floridanema aerugineum</taxon>
    </lineage>
</organism>
<gene>
    <name evidence="2" type="ORF">ACE1CC_03270</name>
</gene>
<evidence type="ECO:0000313" key="2">
    <source>
        <dbReference type="EMBL" id="MFB2875894.1"/>
    </source>
</evidence>
<reference evidence="2 3" key="1">
    <citation type="submission" date="2024-09" db="EMBL/GenBank/DDBJ databases">
        <title>Floridaenema gen nov. (Aerosakkonemataceae, Aerosakkonematales ord. nov., Cyanobacteria) from benthic tropical and subtropical fresh waters, with the description of four new species.</title>
        <authorList>
            <person name="Moretto J.A."/>
            <person name="Berthold D.E."/>
            <person name="Lefler F.W."/>
            <person name="Huang I.-S."/>
            <person name="Laughinghouse H. IV."/>
        </authorList>
    </citation>
    <scope>NUCLEOTIDE SEQUENCE [LARGE SCALE GENOMIC DNA]</scope>
    <source>
        <strain evidence="2 3">BLCC-F46</strain>
    </source>
</reference>
<dbReference type="RefSeq" id="WP_413269044.1">
    <property type="nucleotide sequence ID" value="NZ_JBHFNQ010000028.1"/>
</dbReference>
<protein>
    <submittedName>
        <fullName evidence="2">KGK domain-containing protein</fullName>
    </submittedName>
</protein>
<evidence type="ECO:0000313" key="3">
    <source>
        <dbReference type="Proteomes" id="UP001576774"/>
    </source>
</evidence>
<dbReference type="EMBL" id="JBHFNQ010000028">
    <property type="protein sequence ID" value="MFB2875894.1"/>
    <property type="molecule type" value="Genomic_DNA"/>
</dbReference>